<protein>
    <submittedName>
        <fullName evidence="1">Uncharacterized protein</fullName>
    </submittedName>
</protein>
<organism evidence="1">
    <name type="scientific">Anguilla anguilla</name>
    <name type="common">European freshwater eel</name>
    <name type="synonym">Muraena anguilla</name>
    <dbReference type="NCBI Taxonomy" id="7936"/>
    <lineage>
        <taxon>Eukaryota</taxon>
        <taxon>Metazoa</taxon>
        <taxon>Chordata</taxon>
        <taxon>Craniata</taxon>
        <taxon>Vertebrata</taxon>
        <taxon>Euteleostomi</taxon>
        <taxon>Actinopterygii</taxon>
        <taxon>Neopterygii</taxon>
        <taxon>Teleostei</taxon>
        <taxon>Anguilliformes</taxon>
        <taxon>Anguillidae</taxon>
        <taxon>Anguilla</taxon>
    </lineage>
</organism>
<dbReference type="EMBL" id="GBXM01076676">
    <property type="protein sequence ID" value="JAH31901.1"/>
    <property type="molecule type" value="Transcribed_RNA"/>
</dbReference>
<accession>A0A0E9RRV0</accession>
<name>A0A0E9RRV0_ANGAN</name>
<sequence>MIMGLKAMYRDKSWVGRMIYVSLVFLINKLSNENLTFFGTIFHLPLFRT</sequence>
<dbReference type="AlphaFoldDB" id="A0A0E9RRV0"/>
<proteinExistence type="predicted"/>
<reference evidence="1" key="2">
    <citation type="journal article" date="2015" name="Fish Shellfish Immunol.">
        <title>Early steps in the European eel (Anguilla anguilla)-Vibrio vulnificus interaction in the gills: Role of the RtxA13 toxin.</title>
        <authorList>
            <person name="Callol A."/>
            <person name="Pajuelo D."/>
            <person name="Ebbesson L."/>
            <person name="Teles M."/>
            <person name="MacKenzie S."/>
            <person name="Amaro C."/>
        </authorList>
    </citation>
    <scope>NUCLEOTIDE SEQUENCE</scope>
</reference>
<reference evidence="1" key="1">
    <citation type="submission" date="2014-11" db="EMBL/GenBank/DDBJ databases">
        <authorList>
            <person name="Amaro Gonzalez C."/>
        </authorList>
    </citation>
    <scope>NUCLEOTIDE SEQUENCE</scope>
</reference>
<evidence type="ECO:0000313" key="1">
    <source>
        <dbReference type="EMBL" id="JAH31901.1"/>
    </source>
</evidence>